<evidence type="ECO:0000313" key="4">
    <source>
        <dbReference type="RefSeq" id="XP_012942909.1"/>
    </source>
</evidence>
<feature type="chain" id="PRO_5046803484" evidence="2">
    <location>
        <begin position="24"/>
        <end position="255"/>
    </location>
</feature>
<feature type="compositionally biased region" description="Basic residues" evidence="1">
    <location>
        <begin position="36"/>
        <end position="52"/>
    </location>
</feature>
<feature type="region of interest" description="Disordered" evidence="1">
    <location>
        <begin position="25"/>
        <end position="111"/>
    </location>
</feature>
<name>A0ABM1A8K7_APLCA</name>
<keyword evidence="2" id="KW-0732">Signal</keyword>
<organism evidence="3 4">
    <name type="scientific">Aplysia californica</name>
    <name type="common">California sea hare</name>
    <dbReference type="NCBI Taxonomy" id="6500"/>
    <lineage>
        <taxon>Eukaryota</taxon>
        <taxon>Metazoa</taxon>
        <taxon>Spiralia</taxon>
        <taxon>Lophotrochozoa</taxon>
        <taxon>Mollusca</taxon>
        <taxon>Gastropoda</taxon>
        <taxon>Heterobranchia</taxon>
        <taxon>Euthyneura</taxon>
        <taxon>Tectipleura</taxon>
        <taxon>Aplysiida</taxon>
        <taxon>Aplysioidea</taxon>
        <taxon>Aplysiidae</taxon>
        <taxon>Aplysia</taxon>
    </lineage>
</organism>
<dbReference type="RefSeq" id="XP_012942909.1">
    <property type="nucleotide sequence ID" value="XM_013087455.2"/>
</dbReference>
<dbReference type="Proteomes" id="UP000694888">
    <property type="component" value="Unplaced"/>
</dbReference>
<gene>
    <name evidence="4" type="primary">LOC106012970</name>
</gene>
<accession>A0ABM1A8K7</accession>
<evidence type="ECO:0000256" key="1">
    <source>
        <dbReference type="SAM" id="MobiDB-lite"/>
    </source>
</evidence>
<keyword evidence="3" id="KW-1185">Reference proteome</keyword>
<sequence>MKVSLKLVVVALVVCACVTESFAQRGRNSDGSGQSGRRRGIRGRQQGRRRNSNRGGSSSAAVEESLPPQPPRESGRRRSGNVLPVPDVGEEAPQEGRGRRRNGRERQEGSNFLRGAVQGLNQGLRRFREWQGTMAETLNGVLTQTFDNIPFEAISDTAFRAAEYFTDVASRRVPRSMFVALLTTTAGGPEDTLAVLRGDAELAQPILNQIAENYRNVVSMAAEEAGTFLDVVLGPGRVAPSTDVMPTETSEENLV</sequence>
<dbReference type="PROSITE" id="PS51257">
    <property type="entry name" value="PROKAR_LIPOPROTEIN"/>
    <property type="match status" value="1"/>
</dbReference>
<proteinExistence type="predicted"/>
<dbReference type="GeneID" id="106012970"/>
<evidence type="ECO:0000256" key="2">
    <source>
        <dbReference type="SAM" id="SignalP"/>
    </source>
</evidence>
<feature type="signal peptide" evidence="2">
    <location>
        <begin position="1"/>
        <end position="23"/>
    </location>
</feature>
<evidence type="ECO:0000313" key="3">
    <source>
        <dbReference type="Proteomes" id="UP000694888"/>
    </source>
</evidence>
<protein>
    <submittedName>
        <fullName evidence="4">Uncharacterized protein LOC106012970</fullName>
    </submittedName>
</protein>
<reference evidence="4" key="1">
    <citation type="submission" date="2025-08" db="UniProtKB">
        <authorList>
            <consortium name="RefSeq"/>
        </authorList>
    </citation>
    <scope>IDENTIFICATION</scope>
</reference>